<evidence type="ECO:0000256" key="1">
    <source>
        <dbReference type="ARBA" id="ARBA00004974"/>
    </source>
</evidence>
<dbReference type="UniPathway" id="UPA00049">
    <property type="reaction ID" value="UER00059"/>
</dbReference>
<dbReference type="NCBIfam" id="TIGR00118">
    <property type="entry name" value="acolac_lg"/>
    <property type="match status" value="1"/>
</dbReference>
<evidence type="ECO:0000259" key="11">
    <source>
        <dbReference type="Pfam" id="PF02775"/>
    </source>
</evidence>
<comment type="caution">
    <text evidence="13">The sequence shown here is derived from an EMBL/GenBank/DDBJ whole genome shotgun (WGS) entry which is preliminary data.</text>
</comment>
<dbReference type="Pfam" id="PF02775">
    <property type="entry name" value="TPP_enzyme_C"/>
    <property type="match status" value="1"/>
</dbReference>
<dbReference type="PROSITE" id="PS00187">
    <property type="entry name" value="TPP_ENZYMES"/>
    <property type="match status" value="1"/>
</dbReference>
<dbReference type="InterPro" id="IPR012846">
    <property type="entry name" value="Acetolactate_synth_lsu"/>
</dbReference>
<dbReference type="InterPro" id="IPR045229">
    <property type="entry name" value="TPP_enz"/>
</dbReference>
<dbReference type="PANTHER" id="PTHR18968:SF13">
    <property type="entry name" value="ACETOLACTATE SYNTHASE CATALYTIC SUBUNIT, MITOCHONDRIAL"/>
    <property type="match status" value="1"/>
</dbReference>
<evidence type="ECO:0000256" key="5">
    <source>
        <dbReference type="ARBA" id="ARBA00022605"/>
    </source>
</evidence>
<dbReference type="SUPFAM" id="SSF52518">
    <property type="entry name" value="Thiamin diphosphate-binding fold (THDP-binding)"/>
    <property type="match status" value="2"/>
</dbReference>
<dbReference type="PANTHER" id="PTHR18968">
    <property type="entry name" value="THIAMINE PYROPHOSPHATE ENZYMES"/>
    <property type="match status" value="1"/>
</dbReference>
<dbReference type="InterPro" id="IPR000399">
    <property type="entry name" value="TPP-bd_CS"/>
</dbReference>
<dbReference type="FunFam" id="3.40.50.970:FF:000007">
    <property type="entry name" value="Acetolactate synthase"/>
    <property type="match status" value="1"/>
</dbReference>
<keyword evidence="14" id="KW-1185">Reference proteome</keyword>
<feature type="domain" description="Thiamine pyrophosphate enzyme central" evidence="10">
    <location>
        <begin position="191"/>
        <end position="326"/>
    </location>
</feature>
<gene>
    <name evidence="13" type="primary">ilvB</name>
    <name evidence="13" type="ORF">CLLU_22140</name>
</gene>
<dbReference type="FunFam" id="3.40.50.1220:FF:000008">
    <property type="entry name" value="Acetolactate synthase"/>
    <property type="match status" value="1"/>
</dbReference>
<keyword evidence="9 13" id="KW-0808">Transferase</keyword>
<dbReference type="InterPro" id="IPR011766">
    <property type="entry name" value="TPP_enzyme_TPP-bd"/>
</dbReference>
<feature type="domain" description="Thiamine pyrophosphate enzyme TPP-binding" evidence="11">
    <location>
        <begin position="381"/>
        <end position="528"/>
    </location>
</feature>
<keyword evidence="9" id="KW-0479">Metal-binding</keyword>
<comment type="similarity">
    <text evidence="3 9">Belongs to the TPP enzyme family.</text>
</comment>
<dbReference type="OrthoDB" id="4494979at2"/>
<evidence type="ECO:0000256" key="4">
    <source>
        <dbReference type="ARBA" id="ARBA00013145"/>
    </source>
</evidence>
<dbReference type="InterPro" id="IPR029035">
    <property type="entry name" value="DHS-like_NAD/FAD-binding_dom"/>
</dbReference>
<evidence type="ECO:0000256" key="6">
    <source>
        <dbReference type="ARBA" id="ARBA00023052"/>
    </source>
</evidence>
<dbReference type="GO" id="GO:0005948">
    <property type="term" value="C:acetolactate synthase complex"/>
    <property type="evidence" value="ECO:0007669"/>
    <property type="project" value="TreeGrafter"/>
</dbReference>
<evidence type="ECO:0000256" key="3">
    <source>
        <dbReference type="ARBA" id="ARBA00007812"/>
    </source>
</evidence>
<feature type="domain" description="Thiamine pyrophosphate enzyme N-terminal TPP-binding" evidence="12">
    <location>
        <begin position="1"/>
        <end position="115"/>
    </location>
</feature>
<dbReference type="InterPro" id="IPR012001">
    <property type="entry name" value="Thiamin_PyroP_enz_TPP-bd_dom"/>
</dbReference>
<dbReference type="InterPro" id="IPR029061">
    <property type="entry name" value="THDP-binding"/>
</dbReference>
<comment type="cofactor">
    <cofactor evidence="9">
        <name>thiamine diphosphate</name>
        <dbReference type="ChEBI" id="CHEBI:58937"/>
    </cofactor>
    <text evidence="9">Binds 1 thiamine pyrophosphate per subunit.</text>
</comment>
<dbReference type="EC" id="2.2.1.6" evidence="4 9"/>
<dbReference type="GO" id="GO:0000287">
    <property type="term" value="F:magnesium ion binding"/>
    <property type="evidence" value="ECO:0007669"/>
    <property type="project" value="UniProtKB-UniRule"/>
</dbReference>
<dbReference type="Gene3D" id="3.40.50.1220">
    <property type="entry name" value="TPP-binding domain"/>
    <property type="match status" value="1"/>
</dbReference>
<dbReference type="GO" id="GO:0050660">
    <property type="term" value="F:flavin adenine dinucleotide binding"/>
    <property type="evidence" value="ECO:0007669"/>
    <property type="project" value="InterPro"/>
</dbReference>
<organism evidence="13 14">
    <name type="scientific">Clostridium luticellarii</name>
    <dbReference type="NCBI Taxonomy" id="1691940"/>
    <lineage>
        <taxon>Bacteria</taxon>
        <taxon>Bacillati</taxon>
        <taxon>Bacillota</taxon>
        <taxon>Clostridia</taxon>
        <taxon>Eubacteriales</taxon>
        <taxon>Clostridiaceae</taxon>
        <taxon>Clostridium</taxon>
    </lineage>
</organism>
<comment type="catalytic activity">
    <reaction evidence="8 9">
        <text>2 pyruvate + H(+) = (2S)-2-acetolactate + CO2</text>
        <dbReference type="Rhea" id="RHEA:25249"/>
        <dbReference type="ChEBI" id="CHEBI:15361"/>
        <dbReference type="ChEBI" id="CHEBI:15378"/>
        <dbReference type="ChEBI" id="CHEBI:16526"/>
        <dbReference type="ChEBI" id="CHEBI:58476"/>
        <dbReference type="EC" id="2.2.1.6"/>
    </reaction>
</comment>
<dbReference type="Pfam" id="PF02776">
    <property type="entry name" value="TPP_enzyme_N"/>
    <property type="match status" value="1"/>
</dbReference>
<keyword evidence="7 9" id="KW-0100">Branched-chain amino acid biosynthesis</keyword>
<dbReference type="SUPFAM" id="SSF52467">
    <property type="entry name" value="DHS-like NAD/FAD-binding domain"/>
    <property type="match status" value="1"/>
</dbReference>
<evidence type="ECO:0000256" key="8">
    <source>
        <dbReference type="ARBA" id="ARBA00048670"/>
    </source>
</evidence>
<keyword evidence="5 9" id="KW-0028">Amino-acid biosynthesis</keyword>
<comment type="pathway">
    <text evidence="1 9">Amino-acid biosynthesis; L-isoleucine biosynthesis; L-isoleucine from 2-oxobutanoate: step 1/4.</text>
</comment>
<evidence type="ECO:0000256" key="2">
    <source>
        <dbReference type="ARBA" id="ARBA00005025"/>
    </source>
</evidence>
<keyword evidence="6 9" id="KW-0786">Thiamine pyrophosphate</keyword>
<evidence type="ECO:0000256" key="9">
    <source>
        <dbReference type="RuleBase" id="RU003591"/>
    </source>
</evidence>
<dbReference type="GO" id="GO:0003984">
    <property type="term" value="F:acetolactate synthase activity"/>
    <property type="evidence" value="ECO:0007669"/>
    <property type="project" value="UniProtKB-EC"/>
</dbReference>
<dbReference type="RefSeq" id="WP_106009839.1">
    <property type="nucleotide sequence ID" value="NZ_JALCPJ010000023.1"/>
</dbReference>
<reference evidence="13 14" key="1">
    <citation type="submission" date="2018-03" db="EMBL/GenBank/DDBJ databases">
        <title>Genome sequence of Clostridium luticellarii DSM 29923.</title>
        <authorList>
            <person name="Poehlein A."/>
            <person name="Daniel R."/>
        </authorList>
    </citation>
    <scope>NUCLEOTIDE SEQUENCE [LARGE SCALE GENOMIC DNA]</scope>
    <source>
        <strain evidence="13 14">DSM 29923</strain>
    </source>
</reference>
<dbReference type="Pfam" id="PF00205">
    <property type="entry name" value="TPP_enzyme_M"/>
    <property type="match status" value="1"/>
</dbReference>
<dbReference type="CDD" id="cd07035">
    <property type="entry name" value="TPP_PYR_POX_like"/>
    <property type="match status" value="1"/>
</dbReference>
<dbReference type="EMBL" id="PVXP01000032">
    <property type="protein sequence ID" value="PRR84808.1"/>
    <property type="molecule type" value="Genomic_DNA"/>
</dbReference>
<evidence type="ECO:0000313" key="14">
    <source>
        <dbReference type="Proteomes" id="UP000237798"/>
    </source>
</evidence>
<comment type="pathway">
    <text evidence="2 9">Amino-acid biosynthesis; L-valine biosynthesis; L-valine from pyruvate: step 1/4.</text>
</comment>
<keyword evidence="9" id="KW-0460">Magnesium</keyword>
<evidence type="ECO:0000259" key="12">
    <source>
        <dbReference type="Pfam" id="PF02776"/>
    </source>
</evidence>
<dbReference type="Proteomes" id="UP000237798">
    <property type="component" value="Unassembled WGS sequence"/>
</dbReference>
<evidence type="ECO:0000313" key="13">
    <source>
        <dbReference type="EMBL" id="PRR84808.1"/>
    </source>
</evidence>
<dbReference type="GO" id="GO:0030976">
    <property type="term" value="F:thiamine pyrophosphate binding"/>
    <property type="evidence" value="ECO:0007669"/>
    <property type="project" value="UniProtKB-UniRule"/>
</dbReference>
<dbReference type="Gene3D" id="3.40.50.970">
    <property type="match status" value="2"/>
</dbReference>
<protein>
    <recommendedName>
        <fullName evidence="4 9">Acetolactate synthase</fullName>
        <ecNumber evidence="4 9">2.2.1.6</ecNumber>
    </recommendedName>
</protein>
<proteinExistence type="inferred from homology"/>
<comment type="cofactor">
    <cofactor evidence="9">
        <name>Mg(2+)</name>
        <dbReference type="ChEBI" id="CHEBI:18420"/>
    </cofactor>
    <text evidence="9">Binds 1 Mg(2+) ion per subunit.</text>
</comment>
<name>A0A2T0BLQ7_9CLOT</name>
<dbReference type="InterPro" id="IPR012000">
    <property type="entry name" value="Thiamin_PyroP_enz_cen_dom"/>
</dbReference>
<dbReference type="AlphaFoldDB" id="A0A2T0BLQ7"/>
<dbReference type="UniPathway" id="UPA00047">
    <property type="reaction ID" value="UER00055"/>
</dbReference>
<dbReference type="GO" id="GO:0009099">
    <property type="term" value="P:L-valine biosynthetic process"/>
    <property type="evidence" value="ECO:0007669"/>
    <property type="project" value="UniProtKB-UniPathway"/>
</dbReference>
<evidence type="ECO:0000259" key="10">
    <source>
        <dbReference type="Pfam" id="PF00205"/>
    </source>
</evidence>
<sequence length="537" mass="59153">MKSAEAIVQCLKKENVKVIFGYPGAAVIPMYEALRKSDIEHVLVRQEQAAGHAASGYARSTGKIGVCIVTSGPGASNLITGIAAAYMDSIPMVVITGQVKSTLIGRDVFQELDITGATESFTKYNFLVKKAEHIPEIMKEAFYIAQTGRKGPVLIDIPVDIMDKDIDKFEYPETVDIRGYKPTTEGHFGQIKKIVDRIKTSRRPLICAGGGVILSKGEKQFREFVEKSHIPVVHTLMGKGVMNEDSDYYIGMIGTHGFGYANKAVRNADVLILIGARASDRTTCGISQFAEKADIIHIDIDPAEIGKNLNTNIPVVGDIKNILEQLSQRICSLNTKEWIDEIKTWEKNMQLQGKGTDGVNPRNVLQNVSEVLEEDSILTADVGQNQIWCARNFKITAERKFFTSGGLGTMGYSIPAAVGAKIGCPARKVVAFVGDGGFQMSMFELGTILENKIDITIVLFNNSGLGLVREIQRNNHLKEFGVNFKNNPDFVKLVEAYGLSAKRVKNDDEFKEAFQEALHSDRAFLIECMVDPRESTF</sequence>
<evidence type="ECO:0000256" key="7">
    <source>
        <dbReference type="ARBA" id="ARBA00023304"/>
    </source>
</evidence>
<dbReference type="GO" id="GO:0009097">
    <property type="term" value="P:isoleucine biosynthetic process"/>
    <property type="evidence" value="ECO:0007669"/>
    <property type="project" value="UniProtKB-UniPathway"/>
</dbReference>
<accession>A0A2T0BLQ7</accession>